<evidence type="ECO:0000256" key="10">
    <source>
        <dbReference type="ARBA" id="ARBA00029362"/>
    </source>
</evidence>
<keyword evidence="7" id="KW-0788">Thiol protease</keyword>
<dbReference type="GO" id="GO:0035973">
    <property type="term" value="P:aggrephagy"/>
    <property type="evidence" value="ECO:0007669"/>
    <property type="project" value="TreeGrafter"/>
</dbReference>
<evidence type="ECO:0000256" key="9">
    <source>
        <dbReference type="ARBA" id="ARBA00023006"/>
    </source>
</evidence>
<gene>
    <name evidence="13" type="ORF">BN860_00562g</name>
</gene>
<dbReference type="InterPro" id="IPR046792">
    <property type="entry name" value="Peptidase_C54_cat"/>
</dbReference>
<evidence type="ECO:0000259" key="12">
    <source>
        <dbReference type="Pfam" id="PF03416"/>
    </source>
</evidence>
<dbReference type="PANTHER" id="PTHR22624">
    <property type="entry name" value="CYSTEINE PROTEASE ATG4"/>
    <property type="match status" value="1"/>
</dbReference>
<keyword evidence="3" id="KW-0813">Transport</keyword>
<evidence type="ECO:0000313" key="13">
    <source>
        <dbReference type="EMBL" id="CDF89282.1"/>
    </source>
</evidence>
<evidence type="ECO:0000256" key="1">
    <source>
        <dbReference type="ARBA" id="ARBA00004329"/>
    </source>
</evidence>
<dbReference type="EC" id="3.4.22.-" evidence="11"/>
<dbReference type="PANTHER" id="PTHR22624:SF49">
    <property type="entry name" value="CYSTEINE PROTEASE"/>
    <property type="match status" value="1"/>
</dbReference>
<dbReference type="InterPro" id="IPR005078">
    <property type="entry name" value="Peptidase_C54"/>
</dbReference>
<reference evidence="14" key="1">
    <citation type="journal article" date="2013" name="Genome Announc.">
        <title>Genome sequence of the food spoilage yeast Zygosaccharomyces bailii CLIB 213(T).</title>
        <authorList>
            <person name="Galeote V."/>
            <person name="Bigey F."/>
            <person name="Devillers H."/>
            <person name="Neuveglise C."/>
            <person name="Dequin S."/>
        </authorList>
    </citation>
    <scope>NUCLEOTIDE SEQUENCE [LARGE SCALE GENOMIC DNA]</scope>
    <source>
        <strain evidence="14">CLIB 213 / ATCC 58445 / CBS 680 / CCRC 21525 / NBRC 1098 / NCYC 1416 / NRRL Y-2227</strain>
    </source>
</reference>
<feature type="domain" description="Peptidase C54 catalytic" evidence="12">
    <location>
        <begin position="58"/>
        <end position="346"/>
    </location>
</feature>
<keyword evidence="8" id="KW-0653">Protein transport</keyword>
<dbReference type="GO" id="GO:0005634">
    <property type="term" value="C:nucleus"/>
    <property type="evidence" value="ECO:0007669"/>
    <property type="project" value="UniProtKB-SubCell"/>
</dbReference>
<keyword evidence="11" id="KW-0539">Nucleus</keyword>
<dbReference type="GO" id="GO:0016485">
    <property type="term" value="P:protein processing"/>
    <property type="evidence" value="ECO:0007669"/>
    <property type="project" value="TreeGrafter"/>
</dbReference>
<keyword evidence="9" id="KW-0072">Autophagy</keyword>
<dbReference type="OrthoDB" id="2960936at2759"/>
<dbReference type="GO" id="GO:0034727">
    <property type="term" value="P:piecemeal microautophagy of the nucleus"/>
    <property type="evidence" value="ECO:0007669"/>
    <property type="project" value="TreeGrafter"/>
</dbReference>
<evidence type="ECO:0000256" key="5">
    <source>
        <dbReference type="ARBA" id="ARBA00022670"/>
    </source>
</evidence>
<evidence type="ECO:0000256" key="2">
    <source>
        <dbReference type="ARBA" id="ARBA00010958"/>
    </source>
</evidence>
<accession>A0A8J2T6D1</accession>
<evidence type="ECO:0000256" key="3">
    <source>
        <dbReference type="ARBA" id="ARBA00022448"/>
    </source>
</evidence>
<evidence type="ECO:0000256" key="4">
    <source>
        <dbReference type="ARBA" id="ARBA00022490"/>
    </source>
</evidence>
<comment type="subcellular location">
    <subcellularLocation>
        <location evidence="11">Nucleus</location>
    </subcellularLocation>
    <subcellularLocation>
        <location evidence="11">Cytoplasm</location>
    </subcellularLocation>
    <subcellularLocation>
        <location evidence="1">Preautophagosomal structure</location>
    </subcellularLocation>
</comment>
<dbReference type="GO" id="GO:0000423">
    <property type="term" value="P:mitophagy"/>
    <property type="evidence" value="ECO:0007669"/>
    <property type="project" value="TreeGrafter"/>
</dbReference>
<keyword evidence="5 11" id="KW-0645">Protease</keyword>
<dbReference type="GO" id="GO:0000045">
    <property type="term" value="P:autophagosome assembly"/>
    <property type="evidence" value="ECO:0007669"/>
    <property type="project" value="TreeGrafter"/>
</dbReference>
<dbReference type="GO" id="GO:0019786">
    <property type="term" value="F:protein-phosphatidylethanolamide deconjugating activity"/>
    <property type="evidence" value="ECO:0007669"/>
    <property type="project" value="InterPro"/>
</dbReference>
<proteinExistence type="inferred from homology"/>
<comment type="similarity">
    <text evidence="2 11">Belongs to the peptidase C54 family.</text>
</comment>
<dbReference type="GO" id="GO:0015031">
    <property type="term" value="P:protein transport"/>
    <property type="evidence" value="ECO:0007669"/>
    <property type="project" value="UniProtKB-KW"/>
</dbReference>
<keyword evidence="14" id="KW-1185">Reference proteome</keyword>
<dbReference type="SUPFAM" id="SSF54001">
    <property type="entry name" value="Cysteine proteinases"/>
    <property type="match status" value="1"/>
</dbReference>
<comment type="catalytic activity">
    <reaction evidence="10">
        <text>[protein]-C-terminal L-amino acid-glycyl-phosphatidylethanolamide + H2O = [protein]-C-terminal L-amino acid-glycine + a 1,2-diacyl-sn-glycero-3-phosphoethanolamine</text>
        <dbReference type="Rhea" id="RHEA:67548"/>
        <dbReference type="Rhea" id="RHEA-COMP:17323"/>
        <dbReference type="Rhea" id="RHEA-COMP:17324"/>
        <dbReference type="ChEBI" id="CHEBI:15377"/>
        <dbReference type="ChEBI" id="CHEBI:64612"/>
        <dbReference type="ChEBI" id="CHEBI:172940"/>
        <dbReference type="ChEBI" id="CHEBI:172941"/>
    </reaction>
    <physiologicalReaction direction="left-to-right" evidence="10">
        <dbReference type="Rhea" id="RHEA:67549"/>
    </physiologicalReaction>
</comment>
<dbReference type="InterPro" id="IPR038765">
    <property type="entry name" value="Papain-like_cys_pep_sf"/>
</dbReference>
<keyword evidence="4 11" id="KW-0963">Cytoplasm</keyword>
<protein>
    <recommendedName>
        <fullName evidence="11">Cysteine protease</fullName>
        <ecNumber evidence="11">3.4.22.-</ecNumber>
    </recommendedName>
</protein>
<dbReference type="Pfam" id="PF03416">
    <property type="entry name" value="Peptidase_C54"/>
    <property type="match status" value="1"/>
</dbReference>
<keyword evidence="6 11" id="KW-0378">Hydrolase</keyword>
<comment type="function">
    <text evidence="11">Required for selective autophagic degradation of the nucleus (nucleophagy) as well as for mitophagy which contributes to regulate mitochondrial quantity and quality by eliminating the mitochondria to a basal level to fulfill cellular energy requirements and preventing excess ROS production.</text>
</comment>
<sequence>MSEQENGPKPSKGATTGEEYTLLGVSYPVLLKEESPNEEPYFAKFLSGFFNQNSNENADFLLDVRSRLHFTYRTRFVPIPAVPGGPSPLSFHFLIRDNPFNTIENAINNPSCFNTDVGWGCMIRTSQSLLGNALQIAQLSRGYRVGTDSESQEKAIIDWFADMPEAPFSIHNFVRKGMELSGQKPGEWFGPAAASRSIQSLIREFPACGIDACETSVSSGDVYEEDVLNVFAASKESKILFLMGVKLGINAVNEFYWDDIKKILGSKFSVGIAGGRPSSSLYFIGSQGNELLYLDPHTAQPFAMQQSSFYDSCHTSHYGKLPLQDLDPSMLIGILVSGQEEYTQWKLEVQNSNIINILQKKPESLDNVYDGDLESFNMPDNDALNDKSTIVDGDYVDIRAVLRQGECASSCERDDGFQNVQCKKQNIVVIGDRTTTSQDVEVERVLVEQETIGVVEPQRGEVVDIA</sequence>
<evidence type="ECO:0000256" key="6">
    <source>
        <dbReference type="ARBA" id="ARBA00022801"/>
    </source>
</evidence>
<dbReference type="EMBL" id="HG316457">
    <property type="protein sequence ID" value="CDF89282.1"/>
    <property type="molecule type" value="Genomic_DNA"/>
</dbReference>
<evidence type="ECO:0000256" key="7">
    <source>
        <dbReference type="ARBA" id="ARBA00022807"/>
    </source>
</evidence>
<organism evidence="13 14">
    <name type="scientific">Zygosaccharomyces bailii (strain CLIB 213 / ATCC 58445 / CBS 680 / BCRC 21525 / NBRC 1098 / NCYC 1416 / NRRL Y-2227)</name>
    <dbReference type="NCBI Taxonomy" id="1333698"/>
    <lineage>
        <taxon>Eukaryota</taxon>
        <taxon>Fungi</taxon>
        <taxon>Dikarya</taxon>
        <taxon>Ascomycota</taxon>
        <taxon>Saccharomycotina</taxon>
        <taxon>Saccharomycetes</taxon>
        <taxon>Saccharomycetales</taxon>
        <taxon>Saccharomycetaceae</taxon>
        <taxon>Zygosaccharomyces</taxon>
    </lineage>
</organism>
<dbReference type="GO" id="GO:0004197">
    <property type="term" value="F:cysteine-type endopeptidase activity"/>
    <property type="evidence" value="ECO:0007669"/>
    <property type="project" value="TreeGrafter"/>
</dbReference>
<evidence type="ECO:0000256" key="11">
    <source>
        <dbReference type="RuleBase" id="RU363115"/>
    </source>
</evidence>
<dbReference type="AlphaFoldDB" id="A0A8J2T6D1"/>
<name>A0A8J2T6D1_ZYGB2</name>
<dbReference type="Proteomes" id="UP000019375">
    <property type="component" value="Unassembled WGS sequence"/>
</dbReference>
<evidence type="ECO:0000256" key="8">
    <source>
        <dbReference type="ARBA" id="ARBA00022927"/>
    </source>
</evidence>
<evidence type="ECO:0000313" key="14">
    <source>
        <dbReference type="Proteomes" id="UP000019375"/>
    </source>
</evidence>
<dbReference type="GO" id="GO:0000407">
    <property type="term" value="C:phagophore assembly site"/>
    <property type="evidence" value="ECO:0007669"/>
    <property type="project" value="UniProtKB-SubCell"/>
</dbReference>